<dbReference type="EC" id="3.1.26.4" evidence="2"/>
<dbReference type="EMBL" id="JAROKS010000023">
    <property type="protein sequence ID" value="KAK1787247.1"/>
    <property type="molecule type" value="Genomic_DNA"/>
</dbReference>
<keyword evidence="7" id="KW-0378">Hydrolase</keyword>
<name>A0AAD9DPL6_9TELE</name>
<dbReference type="SUPFAM" id="SSF56672">
    <property type="entry name" value="DNA/RNA polymerases"/>
    <property type="match status" value="1"/>
</dbReference>
<keyword evidence="12" id="KW-1185">Reference proteome</keyword>
<accession>A0AAD9DPL6</accession>
<evidence type="ECO:0000313" key="12">
    <source>
        <dbReference type="Proteomes" id="UP001239994"/>
    </source>
</evidence>
<dbReference type="AlphaFoldDB" id="A0AAD9DPL6"/>
<organism evidence="11 12">
    <name type="scientific">Electrophorus voltai</name>
    <dbReference type="NCBI Taxonomy" id="2609070"/>
    <lineage>
        <taxon>Eukaryota</taxon>
        <taxon>Metazoa</taxon>
        <taxon>Chordata</taxon>
        <taxon>Craniata</taxon>
        <taxon>Vertebrata</taxon>
        <taxon>Euteleostomi</taxon>
        <taxon>Actinopterygii</taxon>
        <taxon>Neopterygii</taxon>
        <taxon>Teleostei</taxon>
        <taxon>Ostariophysi</taxon>
        <taxon>Gymnotiformes</taxon>
        <taxon>Gymnotoidei</taxon>
        <taxon>Gymnotidae</taxon>
        <taxon>Electrophorus</taxon>
    </lineage>
</organism>
<feature type="domain" description="Reverse transcriptase" evidence="9">
    <location>
        <begin position="34"/>
        <end position="131"/>
    </location>
</feature>
<dbReference type="PANTHER" id="PTHR37984">
    <property type="entry name" value="PROTEIN CBG26694"/>
    <property type="match status" value="1"/>
</dbReference>
<comment type="similarity">
    <text evidence="1">Belongs to the beta type-B retroviral polymerase family. HERV class-II K(HML-2) pol subfamily.</text>
</comment>
<dbReference type="Pfam" id="PF00078">
    <property type="entry name" value="RVT_1"/>
    <property type="match status" value="1"/>
</dbReference>
<evidence type="ECO:0000256" key="5">
    <source>
        <dbReference type="ARBA" id="ARBA00022722"/>
    </source>
</evidence>
<dbReference type="InterPro" id="IPR043502">
    <property type="entry name" value="DNA/RNA_pol_sf"/>
</dbReference>
<evidence type="ECO:0000256" key="6">
    <source>
        <dbReference type="ARBA" id="ARBA00022759"/>
    </source>
</evidence>
<comment type="caution">
    <text evidence="11">The sequence shown here is derived from an EMBL/GenBank/DDBJ whole genome shotgun (WGS) entry which is preliminary data.</text>
</comment>
<dbReference type="Gene3D" id="3.10.10.10">
    <property type="entry name" value="HIV Type 1 Reverse Transcriptase, subunit A, domain 1"/>
    <property type="match status" value="1"/>
</dbReference>
<keyword evidence="8" id="KW-0695">RNA-directed DNA polymerase</keyword>
<evidence type="ECO:0000313" key="11">
    <source>
        <dbReference type="EMBL" id="KAK1787247.1"/>
    </source>
</evidence>
<dbReference type="InterPro" id="IPR050951">
    <property type="entry name" value="Retrovirus_Pol_polyprotein"/>
</dbReference>
<dbReference type="InterPro" id="IPR041373">
    <property type="entry name" value="RT_RNaseH"/>
</dbReference>
<evidence type="ECO:0000256" key="1">
    <source>
        <dbReference type="ARBA" id="ARBA00010879"/>
    </source>
</evidence>
<gene>
    <name evidence="11" type="ORF">P4O66_002763</name>
</gene>
<evidence type="ECO:0000256" key="3">
    <source>
        <dbReference type="ARBA" id="ARBA00022679"/>
    </source>
</evidence>
<protein>
    <recommendedName>
        <fullName evidence="2">ribonuclease H</fullName>
        <ecNumber evidence="2">3.1.26.4</ecNumber>
    </recommendedName>
</protein>
<proteinExistence type="inferred from homology"/>
<keyword evidence="5" id="KW-0540">Nuclease</keyword>
<dbReference type="Gene3D" id="3.30.70.270">
    <property type="match status" value="1"/>
</dbReference>
<evidence type="ECO:0000256" key="4">
    <source>
        <dbReference type="ARBA" id="ARBA00022695"/>
    </source>
</evidence>
<evidence type="ECO:0000259" key="10">
    <source>
        <dbReference type="Pfam" id="PF17917"/>
    </source>
</evidence>
<dbReference type="CDD" id="cd09274">
    <property type="entry name" value="RNase_HI_RT_Ty3"/>
    <property type="match status" value="1"/>
</dbReference>
<evidence type="ECO:0000256" key="7">
    <source>
        <dbReference type="ARBA" id="ARBA00022801"/>
    </source>
</evidence>
<dbReference type="PANTHER" id="PTHR37984:SF5">
    <property type="entry name" value="PROTEIN NYNRIN-LIKE"/>
    <property type="match status" value="1"/>
</dbReference>
<keyword evidence="4" id="KW-0548">Nucleotidyltransferase</keyword>
<dbReference type="InterPro" id="IPR000477">
    <property type="entry name" value="RT_dom"/>
</dbReference>
<dbReference type="FunFam" id="3.30.70.270:FF:000020">
    <property type="entry name" value="Transposon Tf2-6 polyprotein-like Protein"/>
    <property type="match status" value="1"/>
</dbReference>
<evidence type="ECO:0000256" key="2">
    <source>
        <dbReference type="ARBA" id="ARBA00012180"/>
    </source>
</evidence>
<dbReference type="Proteomes" id="UP001239994">
    <property type="component" value="Unassembled WGS sequence"/>
</dbReference>
<keyword evidence="3" id="KW-0808">Transferase</keyword>
<evidence type="ECO:0000259" key="9">
    <source>
        <dbReference type="Pfam" id="PF00078"/>
    </source>
</evidence>
<dbReference type="CDD" id="cd01647">
    <property type="entry name" value="RT_LTR"/>
    <property type="match status" value="1"/>
</dbReference>
<dbReference type="Pfam" id="PF17917">
    <property type="entry name" value="RT_RNaseH"/>
    <property type="match status" value="1"/>
</dbReference>
<sequence>MEEYIQESLAQGFIQPSTSPAGVGFFFVGKKDGGLCPCIDYWGLNKITIKDRYPLPLMTSAFETLQQASIFTKLDLRSAYNLVRIQEGDEWMTAFITPSGHYEYVMPFGFMNAPAAFQQYINEVLREALDRWVLRLLLENHLFVKLEKSTFHAQTISFLGFIVSHNTLCMDPAKVRAVESWPRPTSVHLVQHFLSFMNFYHRFIKNFSTVAAPLTVLTRKASGQFCWSTEAQQAFEELKCRLITAPILRLPDAELPCIVEVDASEMGVAERNYDVGDRKLLAVKLALKEWRHWLEGARHPFLVWTAHKNLAYIQQAKRLNPHQAKWGLFFARFDFTLSYRPGTRKPDALSCQWESSPPSAPPSIVIPRARVVAPIQWGVEKAVPQALVAEPDPGGGPQGRLYVPKVVRAQVLKWGHASPFLAHP</sequence>
<evidence type="ECO:0000256" key="8">
    <source>
        <dbReference type="ARBA" id="ARBA00022918"/>
    </source>
</evidence>
<dbReference type="InterPro" id="IPR043128">
    <property type="entry name" value="Rev_trsase/Diguanyl_cyclase"/>
</dbReference>
<reference evidence="11" key="1">
    <citation type="submission" date="2023-03" db="EMBL/GenBank/DDBJ databases">
        <title>Electrophorus voltai genome.</title>
        <authorList>
            <person name="Bian C."/>
        </authorList>
    </citation>
    <scope>NUCLEOTIDE SEQUENCE</scope>
    <source>
        <strain evidence="11">CB-2022</strain>
        <tissue evidence="11">Muscle</tissue>
    </source>
</reference>
<feature type="domain" description="Reverse transcriptase RNase H-like" evidence="10">
    <location>
        <begin position="265"/>
        <end position="333"/>
    </location>
</feature>
<dbReference type="GO" id="GO:0004523">
    <property type="term" value="F:RNA-DNA hybrid ribonuclease activity"/>
    <property type="evidence" value="ECO:0007669"/>
    <property type="project" value="UniProtKB-EC"/>
</dbReference>
<dbReference type="GO" id="GO:0003964">
    <property type="term" value="F:RNA-directed DNA polymerase activity"/>
    <property type="evidence" value="ECO:0007669"/>
    <property type="project" value="UniProtKB-KW"/>
</dbReference>
<keyword evidence="6" id="KW-0255">Endonuclease</keyword>